<proteinExistence type="predicted"/>
<dbReference type="RefSeq" id="WP_229640442.1">
    <property type="nucleotide sequence ID" value="NZ_JADWDC010000021.1"/>
</dbReference>
<protein>
    <submittedName>
        <fullName evidence="1">HAD family hydrolase</fullName>
    </submittedName>
</protein>
<dbReference type="SUPFAM" id="SSF56784">
    <property type="entry name" value="HAD-like"/>
    <property type="match status" value="1"/>
</dbReference>
<dbReference type="Pfam" id="PF13419">
    <property type="entry name" value="HAD_2"/>
    <property type="match status" value="1"/>
</dbReference>
<accession>A0A964BPU9</accession>
<dbReference type="InterPro" id="IPR050155">
    <property type="entry name" value="HAD-like_hydrolase_sf"/>
</dbReference>
<dbReference type="Gene3D" id="3.40.50.1000">
    <property type="entry name" value="HAD superfamily/HAD-like"/>
    <property type="match status" value="1"/>
</dbReference>
<dbReference type="AlphaFoldDB" id="A0A964BPU9"/>
<reference evidence="1" key="1">
    <citation type="journal article" date="2021" name="Antonie Van Leeuwenhoek">
        <title>Draft genome and description of Waterburya agarophytonicola gen. nov. sp. nov. (Pleurocapsales, Cyanobacteria): a seaweed symbiont.</title>
        <authorList>
            <person name="Bonthond G."/>
            <person name="Shalygin S."/>
            <person name="Bayer T."/>
            <person name="Weinberger F."/>
        </authorList>
    </citation>
    <scope>NUCLEOTIDE SEQUENCE</scope>
    <source>
        <strain evidence="1">KI4</strain>
    </source>
</reference>
<dbReference type="InterPro" id="IPR023214">
    <property type="entry name" value="HAD_sf"/>
</dbReference>
<dbReference type="InterPro" id="IPR041492">
    <property type="entry name" value="HAD_2"/>
</dbReference>
<dbReference type="InterPro" id="IPR036412">
    <property type="entry name" value="HAD-like_sf"/>
</dbReference>
<dbReference type="PANTHER" id="PTHR43434">
    <property type="entry name" value="PHOSPHOGLYCOLATE PHOSPHATASE"/>
    <property type="match status" value="1"/>
</dbReference>
<sequence>MQPNILALDFDGVICDGLIEYFASTKRAYQQIWSSEIDDSLAPNFYPLRPVIETGWEMPILLRALVLGIKEAEILDDWKSVSLEILESEGLEKQNVVQQLDGVRDSWIRNDLDEWLGLHRFYPGIIERLQQIINSDVELYIVTTKEGRFVKQLLAQQGINLAVSQIIGKESKRPKYETLRIIRDRHKIASDPSIFFVEDRIKALQQVAQQSDLDFINLFLADWGYNLESDRHLANQDSRIKLLSLDQFSQQFDNW</sequence>
<organism evidence="1 2">
    <name type="scientific">Waterburya agarophytonicola KI4</name>
    <dbReference type="NCBI Taxonomy" id="2874699"/>
    <lineage>
        <taxon>Bacteria</taxon>
        <taxon>Bacillati</taxon>
        <taxon>Cyanobacteriota</taxon>
        <taxon>Cyanophyceae</taxon>
        <taxon>Pleurocapsales</taxon>
        <taxon>Hyellaceae</taxon>
        <taxon>Waterburya</taxon>
        <taxon>Waterburya agarophytonicola</taxon>
    </lineage>
</organism>
<dbReference type="PANTHER" id="PTHR43434:SF21">
    <property type="entry name" value="SLL0295 PROTEIN"/>
    <property type="match status" value="1"/>
</dbReference>
<name>A0A964BPU9_9CYAN</name>
<evidence type="ECO:0000313" key="2">
    <source>
        <dbReference type="Proteomes" id="UP000729733"/>
    </source>
</evidence>
<dbReference type="GO" id="GO:0008967">
    <property type="term" value="F:phosphoglycolate phosphatase activity"/>
    <property type="evidence" value="ECO:0007669"/>
    <property type="project" value="TreeGrafter"/>
</dbReference>
<dbReference type="EMBL" id="JADWDC010000021">
    <property type="protein sequence ID" value="MCC0177378.1"/>
    <property type="molecule type" value="Genomic_DNA"/>
</dbReference>
<dbReference type="GO" id="GO:0006281">
    <property type="term" value="P:DNA repair"/>
    <property type="evidence" value="ECO:0007669"/>
    <property type="project" value="TreeGrafter"/>
</dbReference>
<keyword evidence="1" id="KW-0378">Hydrolase</keyword>
<dbReference type="GO" id="GO:0005829">
    <property type="term" value="C:cytosol"/>
    <property type="evidence" value="ECO:0007669"/>
    <property type="project" value="TreeGrafter"/>
</dbReference>
<keyword evidence="2" id="KW-1185">Reference proteome</keyword>
<dbReference type="Proteomes" id="UP000729733">
    <property type="component" value="Unassembled WGS sequence"/>
</dbReference>
<evidence type="ECO:0000313" key="1">
    <source>
        <dbReference type="EMBL" id="MCC0177378.1"/>
    </source>
</evidence>
<comment type="caution">
    <text evidence="1">The sequence shown here is derived from an EMBL/GenBank/DDBJ whole genome shotgun (WGS) entry which is preliminary data.</text>
</comment>
<gene>
    <name evidence="1" type="ORF">I4641_10360</name>
</gene>